<protein>
    <recommendedName>
        <fullName evidence="5">D-sedoheptulose-7-phosphate isomerase</fullName>
        <ecNumber evidence="5">5.3.1.28</ecNumber>
    </recommendedName>
</protein>
<evidence type="ECO:0000256" key="9">
    <source>
        <dbReference type="ARBA" id="ARBA00023235"/>
    </source>
</evidence>
<comment type="cofactor">
    <cofactor evidence="2">
        <name>Zn(2+)</name>
        <dbReference type="ChEBI" id="CHEBI:29105"/>
    </cofactor>
</comment>
<reference evidence="12" key="1">
    <citation type="submission" date="2015-10" db="EMBL/GenBank/DDBJ databases">
        <authorList>
            <person name="Gilbert D.G."/>
        </authorList>
    </citation>
    <scope>NUCLEOTIDE SEQUENCE</scope>
</reference>
<dbReference type="CDD" id="cd05006">
    <property type="entry name" value="SIS_GmhA"/>
    <property type="match status" value="1"/>
</dbReference>
<comment type="catalytic activity">
    <reaction evidence="1">
        <text>2 D-sedoheptulose 7-phosphate = D-glycero-alpha-D-manno-heptose 7-phosphate + D-glycero-beta-D-manno-heptose 7-phosphate</text>
        <dbReference type="Rhea" id="RHEA:27489"/>
        <dbReference type="ChEBI" id="CHEBI:57483"/>
        <dbReference type="ChEBI" id="CHEBI:60203"/>
        <dbReference type="ChEBI" id="CHEBI:60204"/>
        <dbReference type="EC" id="5.3.1.28"/>
    </reaction>
</comment>
<sequence length="198" mass="20856">MNPEQRIRQHFETSAATALKTQAAIGLQVADAARRIATVYDNGGKVLLCGNGGSASDALHFSAELLCRYEKERQPLAAIALPADTATLTAAGNDYDFSQVFARQITGLGKPNDVLIVFTTSGQSPNILEATRAATTAGLGVIALTGRDGGPLASLLDTSDLELRVPSDSTARIQEAHAIIIHCICNLVDLHMTGETKL</sequence>
<dbReference type="InterPro" id="IPR004515">
    <property type="entry name" value="Phosphoheptose_Isoase"/>
</dbReference>
<keyword evidence="10" id="KW-0119">Carbohydrate metabolism</keyword>
<keyword evidence="6" id="KW-0963">Cytoplasm</keyword>
<comment type="subcellular location">
    <subcellularLocation>
        <location evidence="3">Cytoplasm</location>
    </subcellularLocation>
</comment>
<dbReference type="PANTHER" id="PTHR30390">
    <property type="entry name" value="SEDOHEPTULOSE 7-PHOSPHATE ISOMERASE / DNAA INITIATOR-ASSOCIATING FACTOR FOR REPLICATION INITIATION"/>
    <property type="match status" value="1"/>
</dbReference>
<evidence type="ECO:0000313" key="12">
    <source>
        <dbReference type="EMBL" id="CUS51695.1"/>
    </source>
</evidence>
<dbReference type="Pfam" id="PF13580">
    <property type="entry name" value="SIS_2"/>
    <property type="match status" value="1"/>
</dbReference>
<evidence type="ECO:0000256" key="10">
    <source>
        <dbReference type="ARBA" id="ARBA00023277"/>
    </source>
</evidence>
<dbReference type="GO" id="GO:0046872">
    <property type="term" value="F:metal ion binding"/>
    <property type="evidence" value="ECO:0007669"/>
    <property type="project" value="UniProtKB-KW"/>
</dbReference>
<evidence type="ECO:0000256" key="6">
    <source>
        <dbReference type="ARBA" id="ARBA00022490"/>
    </source>
</evidence>
<name>A0A160TS55_9ZZZZ</name>
<evidence type="ECO:0000256" key="2">
    <source>
        <dbReference type="ARBA" id="ARBA00001947"/>
    </source>
</evidence>
<dbReference type="PANTHER" id="PTHR30390:SF6">
    <property type="entry name" value="DNAA INITIATOR-ASSOCIATING PROTEIN DIAA"/>
    <property type="match status" value="1"/>
</dbReference>
<dbReference type="SUPFAM" id="SSF53697">
    <property type="entry name" value="SIS domain"/>
    <property type="match status" value="1"/>
</dbReference>
<dbReference type="EMBL" id="CZRL01000064">
    <property type="protein sequence ID" value="CUS51695.1"/>
    <property type="molecule type" value="Genomic_DNA"/>
</dbReference>
<evidence type="ECO:0000256" key="1">
    <source>
        <dbReference type="ARBA" id="ARBA00000348"/>
    </source>
</evidence>
<evidence type="ECO:0000259" key="11">
    <source>
        <dbReference type="PROSITE" id="PS51464"/>
    </source>
</evidence>
<evidence type="ECO:0000256" key="8">
    <source>
        <dbReference type="ARBA" id="ARBA00022833"/>
    </source>
</evidence>
<keyword evidence="9 12" id="KW-0413">Isomerase</keyword>
<dbReference type="GO" id="GO:1901135">
    <property type="term" value="P:carbohydrate derivative metabolic process"/>
    <property type="evidence" value="ECO:0007669"/>
    <property type="project" value="InterPro"/>
</dbReference>
<keyword evidence="8" id="KW-0862">Zinc</keyword>
<evidence type="ECO:0000256" key="7">
    <source>
        <dbReference type="ARBA" id="ARBA00022723"/>
    </source>
</evidence>
<dbReference type="InterPro" id="IPR001347">
    <property type="entry name" value="SIS_dom"/>
</dbReference>
<comment type="similarity">
    <text evidence="4">Belongs to the SIS family. GmhA subfamily.</text>
</comment>
<gene>
    <name evidence="12" type="ORF">MGWOODY_XGa2420</name>
</gene>
<dbReference type="InterPro" id="IPR050099">
    <property type="entry name" value="SIS_GmhA/DiaA_subfam"/>
</dbReference>
<dbReference type="GO" id="GO:0097367">
    <property type="term" value="F:carbohydrate derivative binding"/>
    <property type="evidence" value="ECO:0007669"/>
    <property type="project" value="InterPro"/>
</dbReference>
<keyword evidence="7" id="KW-0479">Metal-binding</keyword>
<dbReference type="GO" id="GO:0005737">
    <property type="term" value="C:cytoplasm"/>
    <property type="evidence" value="ECO:0007669"/>
    <property type="project" value="UniProtKB-SubCell"/>
</dbReference>
<dbReference type="InterPro" id="IPR035461">
    <property type="entry name" value="GmhA/DiaA"/>
</dbReference>
<dbReference type="Gene3D" id="3.40.50.10490">
    <property type="entry name" value="Glucose-6-phosphate isomerase like protein, domain 1"/>
    <property type="match status" value="1"/>
</dbReference>
<proteinExistence type="inferred from homology"/>
<evidence type="ECO:0000256" key="3">
    <source>
        <dbReference type="ARBA" id="ARBA00004496"/>
    </source>
</evidence>
<dbReference type="GO" id="GO:0008968">
    <property type="term" value="F:D-sedoheptulose 7-phosphate isomerase activity"/>
    <property type="evidence" value="ECO:0007669"/>
    <property type="project" value="InterPro"/>
</dbReference>
<evidence type="ECO:0000256" key="4">
    <source>
        <dbReference type="ARBA" id="ARBA00009894"/>
    </source>
</evidence>
<dbReference type="PROSITE" id="PS51464">
    <property type="entry name" value="SIS"/>
    <property type="match status" value="1"/>
</dbReference>
<feature type="domain" description="SIS" evidence="11">
    <location>
        <begin position="36"/>
        <end position="198"/>
    </location>
</feature>
<evidence type="ECO:0000256" key="5">
    <source>
        <dbReference type="ARBA" id="ARBA00012580"/>
    </source>
</evidence>
<accession>A0A160TS55</accession>
<dbReference type="HAMAP" id="MF_00067">
    <property type="entry name" value="GmhA"/>
    <property type="match status" value="1"/>
</dbReference>
<dbReference type="InterPro" id="IPR046348">
    <property type="entry name" value="SIS_dom_sf"/>
</dbReference>
<organism evidence="12">
    <name type="scientific">hydrothermal vent metagenome</name>
    <dbReference type="NCBI Taxonomy" id="652676"/>
    <lineage>
        <taxon>unclassified sequences</taxon>
        <taxon>metagenomes</taxon>
        <taxon>ecological metagenomes</taxon>
    </lineage>
</organism>
<dbReference type="EC" id="5.3.1.28" evidence="5"/>
<dbReference type="AlphaFoldDB" id="A0A160TS55"/>